<dbReference type="PROSITE" id="PS00061">
    <property type="entry name" value="ADH_SHORT"/>
    <property type="match status" value="1"/>
</dbReference>
<comment type="caution">
    <text evidence="3">The sequence shown here is derived from an EMBL/GenBank/DDBJ whole genome shotgun (WGS) entry which is preliminary data.</text>
</comment>
<evidence type="ECO:0000313" key="4">
    <source>
        <dbReference type="Proteomes" id="UP000023152"/>
    </source>
</evidence>
<accession>X6NDV8</accession>
<dbReference type="Pfam" id="PF00106">
    <property type="entry name" value="adh_short"/>
    <property type="match status" value="1"/>
</dbReference>
<dbReference type="PRINTS" id="PR00081">
    <property type="entry name" value="GDHRDH"/>
</dbReference>
<sequence length="228" mass="24240">MKLEGKTFFITGGVSGLGLAAAKSILSKGGNVIVSKKKKKKKKHEVYQLFLADIQKDKGDKVAEELGSKAIFVKTDVSCEKSVTEAIKVSVEKFGSIHGCINCAGIGYPQRTLSKSGKEHPLVPFERVLKINLIGTFNVLRLCAKAMLNNKPDADGERGVIINTASVAAFDGQIGQAAYSASKGGVVGMTLPIARDLSEFGIRVCTIAPGIFGLLQKGKRGKKGKKKC</sequence>
<proteinExistence type="inferred from homology"/>
<dbReference type="InterPro" id="IPR002347">
    <property type="entry name" value="SDR_fam"/>
</dbReference>
<evidence type="ECO:0000256" key="2">
    <source>
        <dbReference type="RuleBase" id="RU000363"/>
    </source>
</evidence>
<gene>
    <name evidence="3" type="ORF">RFI_13081</name>
</gene>
<dbReference type="InterPro" id="IPR036291">
    <property type="entry name" value="NAD(P)-bd_dom_sf"/>
</dbReference>
<evidence type="ECO:0000256" key="1">
    <source>
        <dbReference type="ARBA" id="ARBA00023002"/>
    </source>
</evidence>
<keyword evidence="4" id="KW-1185">Reference proteome</keyword>
<dbReference type="Gene3D" id="3.40.50.720">
    <property type="entry name" value="NAD(P)-binding Rossmann-like Domain"/>
    <property type="match status" value="1"/>
</dbReference>
<name>X6NDV8_RETFI</name>
<keyword evidence="1" id="KW-0560">Oxidoreductase</keyword>
<dbReference type="AlphaFoldDB" id="X6NDV8"/>
<dbReference type="Proteomes" id="UP000023152">
    <property type="component" value="Unassembled WGS sequence"/>
</dbReference>
<dbReference type="PANTHER" id="PTHR43658">
    <property type="entry name" value="SHORT-CHAIN DEHYDROGENASE/REDUCTASE"/>
    <property type="match status" value="1"/>
</dbReference>
<dbReference type="EMBL" id="ASPP01009467">
    <property type="protein sequence ID" value="ETO24078.1"/>
    <property type="molecule type" value="Genomic_DNA"/>
</dbReference>
<dbReference type="PRINTS" id="PR00080">
    <property type="entry name" value="SDRFAMILY"/>
</dbReference>
<dbReference type="OMA" id="RHIFEND"/>
<protein>
    <submittedName>
        <fullName evidence="3">3-hydroxyacyl-CoA dehydrogenase</fullName>
    </submittedName>
</protein>
<dbReference type="OrthoDB" id="1274115at2759"/>
<dbReference type="PANTHER" id="PTHR43658:SF8">
    <property type="entry name" value="17-BETA-HYDROXYSTEROID DEHYDROGENASE 14-RELATED"/>
    <property type="match status" value="1"/>
</dbReference>
<dbReference type="SUPFAM" id="SSF51735">
    <property type="entry name" value="NAD(P)-binding Rossmann-fold domains"/>
    <property type="match status" value="1"/>
</dbReference>
<reference evidence="3 4" key="1">
    <citation type="journal article" date="2013" name="Curr. Biol.">
        <title>The Genome of the Foraminiferan Reticulomyxa filosa.</title>
        <authorList>
            <person name="Glockner G."/>
            <person name="Hulsmann N."/>
            <person name="Schleicher M."/>
            <person name="Noegel A.A."/>
            <person name="Eichinger L."/>
            <person name="Gallinger C."/>
            <person name="Pawlowski J."/>
            <person name="Sierra R."/>
            <person name="Euteneuer U."/>
            <person name="Pillet L."/>
            <person name="Moustafa A."/>
            <person name="Platzer M."/>
            <person name="Groth M."/>
            <person name="Szafranski K."/>
            <person name="Schliwa M."/>
        </authorList>
    </citation>
    <scope>NUCLEOTIDE SEQUENCE [LARGE SCALE GENOMIC DNA]</scope>
</reference>
<organism evidence="3 4">
    <name type="scientific">Reticulomyxa filosa</name>
    <dbReference type="NCBI Taxonomy" id="46433"/>
    <lineage>
        <taxon>Eukaryota</taxon>
        <taxon>Sar</taxon>
        <taxon>Rhizaria</taxon>
        <taxon>Retaria</taxon>
        <taxon>Foraminifera</taxon>
        <taxon>Monothalamids</taxon>
        <taxon>Reticulomyxidae</taxon>
        <taxon>Reticulomyxa</taxon>
    </lineage>
</organism>
<dbReference type="InterPro" id="IPR020904">
    <property type="entry name" value="Sc_DH/Rdtase_CS"/>
</dbReference>
<evidence type="ECO:0000313" key="3">
    <source>
        <dbReference type="EMBL" id="ETO24078.1"/>
    </source>
</evidence>
<dbReference type="GO" id="GO:0016491">
    <property type="term" value="F:oxidoreductase activity"/>
    <property type="evidence" value="ECO:0007669"/>
    <property type="project" value="UniProtKB-KW"/>
</dbReference>
<comment type="similarity">
    <text evidence="2">Belongs to the short-chain dehydrogenases/reductases (SDR) family.</text>
</comment>